<dbReference type="EMBL" id="UGTW01000001">
    <property type="protein sequence ID" value="SUC17535.1"/>
    <property type="molecule type" value="Genomic_DNA"/>
</dbReference>
<dbReference type="Proteomes" id="UP000254331">
    <property type="component" value="Unassembled WGS sequence"/>
</dbReference>
<feature type="transmembrane region" description="Helical" evidence="1">
    <location>
        <begin position="56"/>
        <end position="80"/>
    </location>
</feature>
<protein>
    <submittedName>
        <fullName evidence="2">Uncharacterized protein</fullName>
    </submittedName>
</protein>
<sequence length="244" mass="28315">MIPIFIMVSTMIELSSKFKNIIFWALTASISLIVFGIFVIDIFVIDAHGKDKLSIIFSYLSTIFAFLSALALFATIGVYLHQINIKKMEEEKEINAYINNYVHVFHKNTIRIVSDINGLMYDLNHKYNLVISAELIDIVSQMCNLEKEDKNLNFNVSIPLIEIYSQELYINRIAQLDIELFNIITTELYYVNSIMKNASLLNKQLSKKEYSEYKNNEISLILHELYKDKIYLDNLIANNPYSNP</sequence>
<feature type="transmembrane region" description="Helical" evidence="1">
    <location>
        <begin position="21"/>
        <end position="44"/>
    </location>
</feature>
<gene>
    <name evidence="2" type="ORF">NCTC10376_03481</name>
</gene>
<name>A0A379FD69_PROVU</name>
<keyword evidence="1" id="KW-1133">Transmembrane helix</keyword>
<keyword evidence="1" id="KW-0812">Transmembrane</keyword>
<organism evidence="2 3">
    <name type="scientific">Proteus vulgaris</name>
    <dbReference type="NCBI Taxonomy" id="585"/>
    <lineage>
        <taxon>Bacteria</taxon>
        <taxon>Pseudomonadati</taxon>
        <taxon>Pseudomonadota</taxon>
        <taxon>Gammaproteobacteria</taxon>
        <taxon>Enterobacterales</taxon>
        <taxon>Morganellaceae</taxon>
        <taxon>Proteus</taxon>
    </lineage>
</organism>
<dbReference type="AlphaFoldDB" id="A0A379FD69"/>
<evidence type="ECO:0000313" key="3">
    <source>
        <dbReference type="Proteomes" id="UP000254331"/>
    </source>
</evidence>
<accession>A0A379FD69</accession>
<evidence type="ECO:0000256" key="1">
    <source>
        <dbReference type="SAM" id="Phobius"/>
    </source>
</evidence>
<reference evidence="2 3" key="1">
    <citation type="submission" date="2018-06" db="EMBL/GenBank/DDBJ databases">
        <authorList>
            <consortium name="Pathogen Informatics"/>
            <person name="Doyle S."/>
        </authorList>
    </citation>
    <scope>NUCLEOTIDE SEQUENCE [LARGE SCALE GENOMIC DNA]</scope>
    <source>
        <strain evidence="2 3">NCTC10376</strain>
    </source>
</reference>
<keyword evidence="1" id="KW-0472">Membrane</keyword>
<evidence type="ECO:0000313" key="2">
    <source>
        <dbReference type="EMBL" id="SUC17535.1"/>
    </source>
</evidence>
<proteinExistence type="predicted"/>